<dbReference type="CDD" id="cd00093">
    <property type="entry name" value="HTH_XRE"/>
    <property type="match status" value="1"/>
</dbReference>
<keyword evidence="6" id="KW-1185">Reference proteome</keyword>
<dbReference type="SUPFAM" id="SSF51306">
    <property type="entry name" value="LexA/Signal peptidase"/>
    <property type="match status" value="1"/>
</dbReference>
<name>A0A847S398_9NEIS</name>
<dbReference type="CDD" id="cd06529">
    <property type="entry name" value="S24_LexA-like"/>
    <property type="match status" value="1"/>
</dbReference>
<proteinExistence type="predicted"/>
<evidence type="ECO:0000256" key="1">
    <source>
        <dbReference type="ARBA" id="ARBA00023015"/>
    </source>
</evidence>
<dbReference type="InterPro" id="IPR036286">
    <property type="entry name" value="LexA/Signal_pep-like_sf"/>
</dbReference>
<evidence type="ECO:0000256" key="2">
    <source>
        <dbReference type="ARBA" id="ARBA00023125"/>
    </source>
</evidence>
<keyword evidence="2" id="KW-0238">DNA-binding</keyword>
<dbReference type="InterPro" id="IPR015927">
    <property type="entry name" value="Peptidase_S24_S26A/B/C"/>
</dbReference>
<gene>
    <name evidence="5" type="ORF">HF682_03785</name>
</gene>
<protein>
    <submittedName>
        <fullName evidence="5">Helix-turn-helix transcriptional regulator</fullName>
    </submittedName>
</protein>
<accession>A0A847S398</accession>
<feature type="domain" description="HTH cro/C1-type" evidence="4">
    <location>
        <begin position="8"/>
        <end position="61"/>
    </location>
</feature>
<dbReference type="InterPro" id="IPR039418">
    <property type="entry name" value="LexA-like"/>
</dbReference>
<dbReference type="RefSeq" id="WP_168875897.1">
    <property type="nucleotide sequence ID" value="NZ_JABAIM010000001.1"/>
</dbReference>
<keyword evidence="3" id="KW-0804">Transcription</keyword>
<dbReference type="Pfam" id="PF13560">
    <property type="entry name" value="HTH_31"/>
    <property type="match status" value="1"/>
</dbReference>
<dbReference type="Proteomes" id="UP000587991">
    <property type="component" value="Unassembled WGS sequence"/>
</dbReference>
<dbReference type="Gene3D" id="2.10.109.10">
    <property type="entry name" value="Umud Fragment, subunit A"/>
    <property type="match status" value="1"/>
</dbReference>
<dbReference type="GO" id="GO:0003677">
    <property type="term" value="F:DNA binding"/>
    <property type="evidence" value="ECO:0007669"/>
    <property type="project" value="UniProtKB-KW"/>
</dbReference>
<organism evidence="5 6">
    <name type="scientific">Leeia aquatica</name>
    <dbReference type="NCBI Taxonomy" id="2725557"/>
    <lineage>
        <taxon>Bacteria</taxon>
        <taxon>Pseudomonadati</taxon>
        <taxon>Pseudomonadota</taxon>
        <taxon>Betaproteobacteria</taxon>
        <taxon>Neisseriales</taxon>
        <taxon>Leeiaceae</taxon>
        <taxon>Leeia</taxon>
    </lineage>
</organism>
<dbReference type="PROSITE" id="PS50943">
    <property type="entry name" value="HTH_CROC1"/>
    <property type="match status" value="1"/>
</dbReference>
<dbReference type="AlphaFoldDB" id="A0A847S398"/>
<evidence type="ECO:0000256" key="3">
    <source>
        <dbReference type="ARBA" id="ARBA00023163"/>
    </source>
</evidence>
<dbReference type="PANTHER" id="PTHR40661:SF2">
    <property type="entry name" value="HTH-TYPE TRANSCRIPTIONAL REGULATOR PRTR"/>
    <property type="match status" value="1"/>
</dbReference>
<evidence type="ECO:0000259" key="4">
    <source>
        <dbReference type="PROSITE" id="PS50943"/>
    </source>
</evidence>
<reference evidence="5 6" key="1">
    <citation type="submission" date="2020-04" db="EMBL/GenBank/DDBJ databases">
        <title>Draft genome of Leeia sp. IMCC25680.</title>
        <authorList>
            <person name="Song J."/>
            <person name="Cho J.-C."/>
        </authorList>
    </citation>
    <scope>NUCLEOTIDE SEQUENCE [LARGE SCALE GENOMIC DNA]</scope>
    <source>
        <strain evidence="5 6">IMCC25680</strain>
    </source>
</reference>
<keyword evidence="1" id="KW-0805">Transcription regulation</keyword>
<sequence length="235" mass="25365">MSTFADRLKAARQYAGLTQKALADRSGVPQPNISRIERGGQDSSAHVVGLATACGVRPEWLAGGQEPMVAEGGNIASAPRPVRAFEDSDPLDADEVEVPRLTLKLSGGSGRLQWEIDQHGASNRFRKSWCAKKGLRAEKLVTVMIEGDSMAPTIPDGASVTVNTADTTLRNGRLHAIDYLGEFFIKRLLRQPDGSLLVRSDNPDKTRYPDWPISPEHADALRVLGAPVSVSADLD</sequence>
<comment type="caution">
    <text evidence="5">The sequence shown here is derived from an EMBL/GenBank/DDBJ whole genome shotgun (WGS) entry which is preliminary data.</text>
</comment>
<dbReference type="InterPro" id="IPR010982">
    <property type="entry name" value="Lambda_DNA-bd_dom_sf"/>
</dbReference>
<dbReference type="EMBL" id="JABAIM010000001">
    <property type="protein sequence ID" value="NLR74273.1"/>
    <property type="molecule type" value="Genomic_DNA"/>
</dbReference>
<evidence type="ECO:0000313" key="6">
    <source>
        <dbReference type="Proteomes" id="UP000587991"/>
    </source>
</evidence>
<dbReference type="SMART" id="SM00530">
    <property type="entry name" value="HTH_XRE"/>
    <property type="match status" value="1"/>
</dbReference>
<dbReference type="Gene3D" id="1.10.260.40">
    <property type="entry name" value="lambda repressor-like DNA-binding domains"/>
    <property type="match status" value="1"/>
</dbReference>
<evidence type="ECO:0000313" key="5">
    <source>
        <dbReference type="EMBL" id="NLR74273.1"/>
    </source>
</evidence>
<dbReference type="PANTHER" id="PTHR40661">
    <property type="match status" value="1"/>
</dbReference>
<dbReference type="SUPFAM" id="SSF47413">
    <property type="entry name" value="lambda repressor-like DNA-binding domains"/>
    <property type="match status" value="1"/>
</dbReference>
<dbReference type="Pfam" id="PF00717">
    <property type="entry name" value="Peptidase_S24"/>
    <property type="match status" value="1"/>
</dbReference>
<dbReference type="InterPro" id="IPR001387">
    <property type="entry name" value="Cro/C1-type_HTH"/>
</dbReference>